<name>A0A9N9XB91_DIABA</name>
<comment type="cofactor">
    <cofactor evidence="1">
        <name>pyridoxal 5'-phosphate</name>
        <dbReference type="ChEBI" id="CHEBI:597326"/>
    </cofactor>
</comment>
<evidence type="ECO:0000313" key="7">
    <source>
        <dbReference type="Proteomes" id="UP001153709"/>
    </source>
</evidence>
<evidence type="ECO:0000256" key="5">
    <source>
        <dbReference type="SAM" id="MobiDB-lite"/>
    </source>
</evidence>
<proteinExistence type="predicted"/>
<keyword evidence="3" id="KW-0808">Transferase</keyword>
<reference evidence="6" key="1">
    <citation type="submission" date="2022-01" db="EMBL/GenBank/DDBJ databases">
        <authorList>
            <person name="King R."/>
        </authorList>
    </citation>
    <scope>NUCLEOTIDE SEQUENCE</scope>
</reference>
<keyword evidence="7" id="KW-1185">Reference proteome</keyword>
<dbReference type="PANTHER" id="PTHR43807:SF20">
    <property type="entry name" value="FI04487P"/>
    <property type="match status" value="1"/>
</dbReference>
<dbReference type="InterPro" id="IPR015424">
    <property type="entry name" value="PyrdxlP-dep_Trfase"/>
</dbReference>
<evidence type="ECO:0000313" key="6">
    <source>
        <dbReference type="EMBL" id="CAG9832216.1"/>
    </source>
</evidence>
<dbReference type="Proteomes" id="UP001153709">
    <property type="component" value="Chromosome 3"/>
</dbReference>
<feature type="compositionally biased region" description="Acidic residues" evidence="5">
    <location>
        <begin position="127"/>
        <end position="137"/>
    </location>
</feature>
<dbReference type="EMBL" id="OU898278">
    <property type="protein sequence ID" value="CAG9832216.1"/>
    <property type="molecule type" value="Genomic_DNA"/>
</dbReference>
<protein>
    <submittedName>
        <fullName evidence="6">Uncharacterized protein</fullName>
    </submittedName>
</protein>
<dbReference type="GO" id="GO:0016212">
    <property type="term" value="F:kynurenine-oxoglutarate transaminase activity"/>
    <property type="evidence" value="ECO:0007669"/>
    <property type="project" value="TreeGrafter"/>
</dbReference>
<evidence type="ECO:0000256" key="4">
    <source>
        <dbReference type="ARBA" id="ARBA00022898"/>
    </source>
</evidence>
<sequence>MLHQYTRIFGHPRLVKALAKFYSKLICSVIDEKNEVITTIGAYEELHAAIMGHTDVGDEHLSYKIRLKEVFSLLHFKKVEISSESDAKLIPYETSEAAKMATYKLLPLKSGGRCSEKDCSNSPPVIEVDEEDIDEDD</sequence>
<dbReference type="Gene3D" id="3.40.640.10">
    <property type="entry name" value="Type I PLP-dependent aspartate aminotransferase-like (Major domain)"/>
    <property type="match status" value="1"/>
</dbReference>
<evidence type="ECO:0000256" key="1">
    <source>
        <dbReference type="ARBA" id="ARBA00001933"/>
    </source>
</evidence>
<dbReference type="SUPFAM" id="SSF53383">
    <property type="entry name" value="PLP-dependent transferases"/>
    <property type="match status" value="1"/>
</dbReference>
<dbReference type="InterPro" id="IPR051326">
    <property type="entry name" value="Kynurenine-oxoglutarate_AT"/>
</dbReference>
<dbReference type="PANTHER" id="PTHR43807">
    <property type="entry name" value="FI04487P"/>
    <property type="match status" value="1"/>
</dbReference>
<dbReference type="OrthoDB" id="6509745at2759"/>
<organism evidence="6 7">
    <name type="scientific">Diabrotica balteata</name>
    <name type="common">Banded cucumber beetle</name>
    <dbReference type="NCBI Taxonomy" id="107213"/>
    <lineage>
        <taxon>Eukaryota</taxon>
        <taxon>Metazoa</taxon>
        <taxon>Ecdysozoa</taxon>
        <taxon>Arthropoda</taxon>
        <taxon>Hexapoda</taxon>
        <taxon>Insecta</taxon>
        <taxon>Pterygota</taxon>
        <taxon>Neoptera</taxon>
        <taxon>Endopterygota</taxon>
        <taxon>Coleoptera</taxon>
        <taxon>Polyphaga</taxon>
        <taxon>Cucujiformia</taxon>
        <taxon>Chrysomeloidea</taxon>
        <taxon>Chrysomelidae</taxon>
        <taxon>Galerucinae</taxon>
        <taxon>Diabroticina</taxon>
        <taxon>Diabroticites</taxon>
        <taxon>Diabrotica</taxon>
    </lineage>
</organism>
<keyword evidence="4" id="KW-0663">Pyridoxal phosphate</keyword>
<dbReference type="AlphaFoldDB" id="A0A9N9XB91"/>
<evidence type="ECO:0000256" key="3">
    <source>
        <dbReference type="ARBA" id="ARBA00022679"/>
    </source>
</evidence>
<dbReference type="InterPro" id="IPR015421">
    <property type="entry name" value="PyrdxlP-dep_Trfase_major"/>
</dbReference>
<gene>
    <name evidence="6" type="ORF">DIABBA_LOCUS5739</name>
</gene>
<dbReference type="GO" id="GO:0005739">
    <property type="term" value="C:mitochondrion"/>
    <property type="evidence" value="ECO:0007669"/>
    <property type="project" value="TreeGrafter"/>
</dbReference>
<feature type="region of interest" description="Disordered" evidence="5">
    <location>
        <begin position="111"/>
        <end position="137"/>
    </location>
</feature>
<evidence type="ECO:0000256" key="2">
    <source>
        <dbReference type="ARBA" id="ARBA00022576"/>
    </source>
</evidence>
<accession>A0A9N9XB91</accession>
<keyword evidence="2" id="KW-0032">Aminotransferase</keyword>